<sequence>MIEQLLQPEIQKFIDDHLNDQPADLMLKASQFPDWLMKAIVEQISAKKKAQHKLPDWFAKSGLIWPASISMEQCSSSETANYKASLVSGKTMVDLTGGFGVDTYYLATKFEKATHVEMNPELHKVVSHNYQQLGSNIVTFLGSAEDYLQQMESVDLIYLDPARRDDESRKVVFLEHYSPNVIELLPELKRKSNKVLIKVSPMLDIKKAIDDLEFVEEVHVVAVKNEVKELLFLLGADPNQTPLIKAINLIGEQADSFEFRYSEEESVIAQLSPVTTFLYEPNAAILKAGAFKSLANQFNLKKLDVNSHLYTSEEVVDDFPGRAFRVIDQLSFNKKRLKKQLKSDQANITVRNYPMSVKEIRKKTGLKEGGDQYIFATTDVDSKKVLLCEKV</sequence>
<dbReference type="SUPFAM" id="SSF53335">
    <property type="entry name" value="S-adenosyl-L-methionine-dependent methyltransferases"/>
    <property type="match status" value="1"/>
</dbReference>
<dbReference type="InterPro" id="IPR029063">
    <property type="entry name" value="SAM-dependent_MTases_sf"/>
</dbReference>
<dbReference type="EMBL" id="LRPC01000001">
    <property type="protein sequence ID" value="KYG78124.1"/>
    <property type="molecule type" value="Genomic_DNA"/>
</dbReference>
<proteinExistence type="predicted"/>
<evidence type="ECO:0000313" key="3">
    <source>
        <dbReference type="EMBL" id="KYG78124.1"/>
    </source>
</evidence>
<feature type="domain" description="THUMP-like" evidence="1">
    <location>
        <begin position="321"/>
        <end position="390"/>
    </location>
</feature>
<reference evidence="3 4" key="1">
    <citation type="submission" date="2016-01" db="EMBL/GenBank/DDBJ databases">
        <title>Genome sequencing of Roseivirga spongicola UST030701-084.</title>
        <authorList>
            <person name="Selvaratnam C."/>
            <person name="Thevarajoo S."/>
            <person name="Goh K.M."/>
            <person name="Ee R."/>
            <person name="Chan K.-G."/>
            <person name="Chong C.S."/>
        </authorList>
    </citation>
    <scope>NUCLEOTIDE SEQUENCE [LARGE SCALE GENOMIC DNA]</scope>
    <source>
        <strain evidence="3 4">UST030701-084</strain>
    </source>
</reference>
<dbReference type="AlphaFoldDB" id="A0A150XHF3"/>
<evidence type="ECO:0000259" key="2">
    <source>
        <dbReference type="Pfam" id="PF22013"/>
    </source>
</evidence>
<dbReference type="RefSeq" id="WP_068217239.1">
    <property type="nucleotide sequence ID" value="NZ_CP139724.1"/>
</dbReference>
<dbReference type="Pfam" id="PF18096">
    <property type="entry name" value="Thump_like"/>
    <property type="match status" value="1"/>
</dbReference>
<keyword evidence="4" id="KW-1185">Reference proteome</keyword>
<dbReference type="InterPro" id="IPR041497">
    <property type="entry name" value="Thump-like"/>
</dbReference>
<evidence type="ECO:0000313" key="4">
    <source>
        <dbReference type="Proteomes" id="UP000075606"/>
    </source>
</evidence>
<evidence type="ECO:0000259" key="1">
    <source>
        <dbReference type="Pfam" id="PF18096"/>
    </source>
</evidence>
<feature type="domain" description="PG-1098 ferredoxin-like" evidence="2">
    <location>
        <begin position="277"/>
        <end position="320"/>
    </location>
</feature>
<dbReference type="InterPro" id="IPR054168">
    <property type="entry name" value="PG_1098_Fer"/>
</dbReference>
<organism evidence="3 4">
    <name type="scientific">Roseivirga spongicola</name>
    <dbReference type="NCBI Taxonomy" id="333140"/>
    <lineage>
        <taxon>Bacteria</taxon>
        <taxon>Pseudomonadati</taxon>
        <taxon>Bacteroidota</taxon>
        <taxon>Cytophagia</taxon>
        <taxon>Cytophagales</taxon>
        <taxon>Roseivirgaceae</taxon>
        <taxon>Roseivirga</taxon>
    </lineage>
</organism>
<comment type="caution">
    <text evidence="3">The sequence shown here is derived from an EMBL/GenBank/DDBJ whole genome shotgun (WGS) entry which is preliminary data.</text>
</comment>
<dbReference type="Proteomes" id="UP000075606">
    <property type="component" value="Unassembled WGS sequence"/>
</dbReference>
<dbReference type="Gene3D" id="1.10.10.1110">
    <property type="entry name" value="Methyltransferase PG1098, N-terminal domain"/>
    <property type="match status" value="1"/>
</dbReference>
<name>A0A150XHF3_9BACT</name>
<dbReference type="STRING" id="333140.AWW68_04980"/>
<dbReference type="Pfam" id="PF22013">
    <property type="entry name" value="PG_1098_Fer"/>
    <property type="match status" value="1"/>
</dbReference>
<dbReference type="Gene3D" id="3.40.50.150">
    <property type="entry name" value="Vaccinia Virus protein VP39"/>
    <property type="match status" value="1"/>
</dbReference>
<accession>A0A150XHF3</accession>
<dbReference type="OrthoDB" id="1000417at2"/>
<gene>
    <name evidence="3" type="ORF">AWW68_04980</name>
</gene>
<protein>
    <submittedName>
        <fullName evidence="3">Uncharacterized protein</fullName>
    </submittedName>
</protein>